<dbReference type="RefSeq" id="WP_234264522.1">
    <property type="nucleotide sequence ID" value="NZ_BSPB01000021.1"/>
</dbReference>
<dbReference type="EMBL" id="BSPB01000021">
    <property type="protein sequence ID" value="GLS15188.1"/>
    <property type="molecule type" value="Genomic_DNA"/>
</dbReference>
<proteinExistence type="predicted"/>
<reference evidence="2" key="1">
    <citation type="journal article" date="2019" name="Int. J. Syst. Evol. Microbiol.">
        <title>The Global Catalogue of Microorganisms (GCM) 10K type strain sequencing project: providing services to taxonomists for standard genome sequencing and annotation.</title>
        <authorList>
            <consortium name="The Broad Institute Genomics Platform"/>
            <consortium name="The Broad Institute Genome Sequencing Center for Infectious Disease"/>
            <person name="Wu L."/>
            <person name="Ma J."/>
        </authorList>
    </citation>
    <scope>NUCLEOTIDE SEQUENCE [LARGE SCALE GENOMIC DNA]</scope>
    <source>
        <strain evidence="2">NBRC 109341</strain>
    </source>
</reference>
<sequence length="69" mass="8346">MPLFHTDPHDLAAQRHQAEHERREHLDGLWRQADSMWTRVQLDANARLMRSTRRLQARLERRQQHLLAS</sequence>
<comment type="caution">
    <text evidence="1">The sequence shown here is derived from an EMBL/GenBank/DDBJ whole genome shotgun (WGS) entry which is preliminary data.</text>
</comment>
<protein>
    <submittedName>
        <fullName evidence="1">Uncharacterized protein</fullName>
    </submittedName>
</protein>
<dbReference type="Proteomes" id="UP001156903">
    <property type="component" value="Unassembled WGS sequence"/>
</dbReference>
<evidence type="ECO:0000313" key="2">
    <source>
        <dbReference type="Proteomes" id="UP001156903"/>
    </source>
</evidence>
<evidence type="ECO:0000313" key="1">
    <source>
        <dbReference type="EMBL" id="GLS15188.1"/>
    </source>
</evidence>
<accession>A0ABQ6C6F0</accession>
<name>A0ABQ6C6F0_9BURK</name>
<keyword evidence="2" id="KW-1185">Reference proteome</keyword>
<organism evidence="1 2">
    <name type="scientific">Hydrogenophaga electricum</name>
    <dbReference type="NCBI Taxonomy" id="1230953"/>
    <lineage>
        <taxon>Bacteria</taxon>
        <taxon>Pseudomonadati</taxon>
        <taxon>Pseudomonadota</taxon>
        <taxon>Betaproteobacteria</taxon>
        <taxon>Burkholderiales</taxon>
        <taxon>Comamonadaceae</taxon>
        <taxon>Hydrogenophaga</taxon>
    </lineage>
</organism>
<gene>
    <name evidence="1" type="ORF">GCM10007935_26210</name>
</gene>